<accession>A0A2N9XRF2</accession>
<evidence type="ECO:0000256" key="1">
    <source>
        <dbReference type="SAM" id="MobiDB-lite"/>
    </source>
</evidence>
<organism evidence="2 3">
    <name type="scientific">Snodgrassella alvi</name>
    <dbReference type="NCBI Taxonomy" id="1196083"/>
    <lineage>
        <taxon>Bacteria</taxon>
        <taxon>Pseudomonadati</taxon>
        <taxon>Pseudomonadota</taxon>
        <taxon>Betaproteobacteria</taxon>
        <taxon>Neisseriales</taxon>
        <taxon>Neisseriaceae</taxon>
        <taxon>Snodgrassella</taxon>
    </lineage>
</organism>
<protein>
    <submittedName>
        <fullName evidence="2">Uncharacterized protein</fullName>
    </submittedName>
</protein>
<dbReference type="AlphaFoldDB" id="A0A2N9XRF2"/>
<reference evidence="2 3" key="1">
    <citation type="journal article" date="2017" name="MBio">
        <title>Type VI secretion-mediated competition in the bee gut microbiome.</title>
        <authorList>
            <person name="Steele M.I."/>
            <person name="Kwong W.K."/>
            <person name="Powell J.E."/>
            <person name="Whiteley M."/>
            <person name="Moran N.A."/>
        </authorList>
    </citation>
    <scope>NUCLEOTIDE SEQUENCE [LARGE SCALE GENOMIC DNA]</scope>
    <source>
        <strain evidence="2 3">Occ4-2</strain>
    </source>
</reference>
<comment type="caution">
    <text evidence="2">The sequence shown here is derived from an EMBL/GenBank/DDBJ whole genome shotgun (WGS) entry which is preliminary data.</text>
</comment>
<feature type="compositionally biased region" description="Polar residues" evidence="1">
    <location>
        <begin position="1"/>
        <end position="16"/>
    </location>
</feature>
<evidence type="ECO:0000313" key="3">
    <source>
        <dbReference type="Proteomes" id="UP000231484"/>
    </source>
</evidence>
<dbReference type="EMBL" id="MEIQ01000030">
    <property type="protein sequence ID" value="PIT51023.1"/>
    <property type="molecule type" value="Genomic_DNA"/>
</dbReference>
<evidence type="ECO:0000313" key="2">
    <source>
        <dbReference type="EMBL" id="PIT51023.1"/>
    </source>
</evidence>
<dbReference type="Proteomes" id="UP000231484">
    <property type="component" value="Unassembled WGS sequence"/>
</dbReference>
<gene>
    <name evidence="2" type="ORF">BHC48_04565</name>
</gene>
<sequence>MNLHTSGKLNSKNRQPTYRHCKPYPENYRAQTNTNIRVNNQTANSWKLIAKNLAFRIRTP</sequence>
<name>A0A2N9XRF2_9NEIS</name>
<proteinExistence type="predicted"/>
<feature type="region of interest" description="Disordered" evidence="1">
    <location>
        <begin position="1"/>
        <end position="25"/>
    </location>
</feature>